<feature type="compositionally biased region" description="Polar residues" evidence="8">
    <location>
        <begin position="651"/>
        <end position="672"/>
    </location>
</feature>
<feature type="compositionally biased region" description="Low complexity" evidence="8">
    <location>
        <begin position="703"/>
        <end position="715"/>
    </location>
</feature>
<evidence type="ECO:0000256" key="3">
    <source>
        <dbReference type="ARBA" id="ARBA00022902"/>
    </source>
</evidence>
<keyword evidence="6" id="KW-0325">Glycoprotein</keyword>
<dbReference type="GO" id="GO:0045499">
    <property type="term" value="F:chemorepellent activity"/>
    <property type="evidence" value="ECO:0007669"/>
    <property type="project" value="TreeGrafter"/>
</dbReference>
<dbReference type="PANTHER" id="PTHR11036">
    <property type="entry name" value="SEMAPHORIN"/>
    <property type="match status" value="1"/>
</dbReference>
<protein>
    <submittedName>
        <fullName evidence="12">Semaphorin-1A-like</fullName>
    </submittedName>
</protein>
<organism evidence="11 12">
    <name type="scientific">Dinoponera quadriceps</name>
    <name type="common">South American ant</name>
    <dbReference type="NCBI Taxonomy" id="609295"/>
    <lineage>
        <taxon>Eukaryota</taxon>
        <taxon>Metazoa</taxon>
        <taxon>Ecdysozoa</taxon>
        <taxon>Arthropoda</taxon>
        <taxon>Hexapoda</taxon>
        <taxon>Insecta</taxon>
        <taxon>Pterygota</taxon>
        <taxon>Neoptera</taxon>
        <taxon>Endopterygota</taxon>
        <taxon>Hymenoptera</taxon>
        <taxon>Apocrita</taxon>
        <taxon>Aculeata</taxon>
        <taxon>Formicoidea</taxon>
        <taxon>Formicidae</taxon>
        <taxon>Ponerinae</taxon>
        <taxon>Ponerini</taxon>
        <taxon>Dinoponera</taxon>
    </lineage>
</organism>
<dbReference type="OrthoDB" id="9988752at2759"/>
<dbReference type="GO" id="GO:0007411">
    <property type="term" value="P:axon guidance"/>
    <property type="evidence" value="ECO:0007669"/>
    <property type="project" value="TreeGrafter"/>
</dbReference>
<evidence type="ECO:0000313" key="11">
    <source>
        <dbReference type="Proteomes" id="UP000515204"/>
    </source>
</evidence>
<dbReference type="Gene3D" id="2.130.10.10">
    <property type="entry name" value="YVTN repeat-like/Quinoprotein amine dehydrogenase"/>
    <property type="match status" value="1"/>
</dbReference>
<dbReference type="FunFam" id="2.130.10.10:FF:000346">
    <property type="entry name" value="Sema-1a, isoform D"/>
    <property type="match status" value="1"/>
</dbReference>
<feature type="signal peptide" evidence="9">
    <location>
        <begin position="1"/>
        <end position="19"/>
    </location>
</feature>
<feature type="compositionally biased region" description="Low complexity" evidence="8">
    <location>
        <begin position="673"/>
        <end position="692"/>
    </location>
</feature>
<keyword evidence="9" id="KW-0732">Signal</keyword>
<sequence length="946" mass="105519">MSAPLRILALISLVARNVAWPQDPIPRLHLKHREVIGQQFLGNESHVEHFKFLERATTSILIGARNAIYNISLHDLTENVDQRLLWSSTQSHLELCNLKGRNNDECQNYLRVFGRQGPDRFLVCGTNAYKPLCRQFTIKDGAYVQKSEMDGLGLCPYDPRHNSTAVFAEGQLYAATVADFTGGEPLIHRDKIRTERLDLNQLNGPNFVGSFAYQDYVFFFYRETAVEYMNCGKAVYSRVGRVCQHDKGGPHAFNDRWTSFLKARLNCSVPGEYPFYFNEIQSTSDVTDGRYAGESMHLVYGVFTTPVNSIGGSAICAFSMNNILEVFQGAFKEQETINSNWLRVLPERVPEPRPGACVNDSRTLPDITVNFVKAHPLMDDAVQSYFALPVITKISFSYRFTKVAVDPQVKALDGKAYDILYIGTDDGRILKALNTRAPETRNNVGQVIISDVQVLKFGQAVKDLLVVHLAGEASKLVVFTDSEIRAVPLHHCDSPAVATCRSCVALQDPHCAWDANANLCVAVLTKLHDSDADKTLFQNISTGRHSSCGYEQEMTKPVQPAVAPEIGRDEQPDERDNEIVIELDRENQYGRTQPRANEPQGVTVTPVVYSAHTLTGALIGTCFCSLVAGFAFGFWFAQRLRGTPYPEPSEQRQQLNRLTESSESPGFNNKSINLVLNVPPKNPNGKNANSSAENKPVQKDPTGSGASSSSSSSDLAESDERNDEDDGDDDEDEDGTTPTSLTTGITTDHTSNTHKRDEDHYESVVNDEICTLEYLGSYEAQQQRFAAVPRCDRYLRSECVETTLMNEPTTRELGDSGSSDSANSLDKLCGHHLAVRTIDDGEDDGRFDRHEATGNARDHYMVPTRDPRELNERILSLFNPQFLPNFNDMITYVAAPINSPPPARSQSTVYRSVDDGLLIKDMNYRKRGDTNSMCFRRGLTYEAQRK</sequence>
<comment type="subcellular location">
    <subcellularLocation>
        <location evidence="1">Membrane</location>
    </subcellularLocation>
</comment>
<evidence type="ECO:0000256" key="6">
    <source>
        <dbReference type="ARBA" id="ARBA00023180"/>
    </source>
</evidence>
<dbReference type="Proteomes" id="UP000515204">
    <property type="component" value="Unplaced"/>
</dbReference>
<dbReference type="Pfam" id="PF01403">
    <property type="entry name" value="Sema"/>
    <property type="match status" value="1"/>
</dbReference>
<evidence type="ECO:0000256" key="1">
    <source>
        <dbReference type="ARBA" id="ARBA00004370"/>
    </source>
</evidence>
<comment type="caution">
    <text evidence="7">Lacks conserved residue(s) required for the propagation of feature annotation.</text>
</comment>
<evidence type="ECO:0000259" key="10">
    <source>
        <dbReference type="PROSITE" id="PS51004"/>
    </source>
</evidence>
<dbReference type="InterPro" id="IPR027231">
    <property type="entry name" value="Semaphorin"/>
</dbReference>
<keyword evidence="3" id="KW-0524">Neurogenesis</keyword>
<reference evidence="12" key="1">
    <citation type="submission" date="2025-08" db="UniProtKB">
        <authorList>
            <consortium name="RefSeq"/>
        </authorList>
    </citation>
    <scope>IDENTIFICATION</scope>
</reference>
<dbReference type="KEGG" id="dqu:106749151"/>
<feature type="compositionally biased region" description="Low complexity" evidence="8">
    <location>
        <begin position="736"/>
        <end position="747"/>
    </location>
</feature>
<dbReference type="InterPro" id="IPR002165">
    <property type="entry name" value="Plexin_repeat"/>
</dbReference>
<dbReference type="SUPFAM" id="SSF101912">
    <property type="entry name" value="Sema domain"/>
    <property type="match status" value="1"/>
</dbReference>
<dbReference type="Gene3D" id="3.30.1680.10">
    <property type="entry name" value="ligand-binding face of the semaphorins, domain 2"/>
    <property type="match status" value="1"/>
</dbReference>
<dbReference type="AlphaFoldDB" id="A0A6P3Y0E8"/>
<dbReference type="InterPro" id="IPR042068">
    <property type="entry name" value="SEM1A_sema_dom"/>
</dbReference>
<keyword evidence="5" id="KW-1015">Disulfide bond</keyword>
<dbReference type="GO" id="GO:0030335">
    <property type="term" value="P:positive regulation of cell migration"/>
    <property type="evidence" value="ECO:0007669"/>
    <property type="project" value="TreeGrafter"/>
</dbReference>
<evidence type="ECO:0000313" key="12">
    <source>
        <dbReference type="RefSeq" id="XP_014483797.1"/>
    </source>
</evidence>
<dbReference type="SMART" id="SM00630">
    <property type="entry name" value="Sema"/>
    <property type="match status" value="1"/>
</dbReference>
<evidence type="ECO:0000256" key="8">
    <source>
        <dbReference type="SAM" id="MobiDB-lite"/>
    </source>
</evidence>
<dbReference type="InterPro" id="IPR016201">
    <property type="entry name" value="PSI"/>
</dbReference>
<dbReference type="InterPro" id="IPR015943">
    <property type="entry name" value="WD40/YVTN_repeat-like_dom_sf"/>
</dbReference>
<gene>
    <name evidence="12" type="primary">LOC106749151</name>
</gene>
<dbReference type="SMART" id="SM00423">
    <property type="entry name" value="PSI"/>
    <property type="match status" value="1"/>
</dbReference>
<evidence type="ECO:0000256" key="2">
    <source>
        <dbReference type="ARBA" id="ARBA00022782"/>
    </source>
</evidence>
<dbReference type="GO" id="GO:0071526">
    <property type="term" value="P:semaphorin-plexin signaling pathway"/>
    <property type="evidence" value="ECO:0007669"/>
    <property type="project" value="TreeGrafter"/>
</dbReference>
<dbReference type="InterPro" id="IPR001627">
    <property type="entry name" value="Semap_dom"/>
</dbReference>
<dbReference type="GO" id="GO:0030215">
    <property type="term" value="F:semaphorin receptor binding"/>
    <property type="evidence" value="ECO:0007669"/>
    <property type="project" value="InterPro"/>
</dbReference>
<dbReference type="PANTHER" id="PTHR11036:SF131">
    <property type="entry name" value="MIP07328P"/>
    <property type="match status" value="1"/>
</dbReference>
<feature type="compositionally biased region" description="Acidic residues" evidence="8">
    <location>
        <begin position="716"/>
        <end position="735"/>
    </location>
</feature>
<feature type="chain" id="PRO_5028145271" evidence="9">
    <location>
        <begin position="20"/>
        <end position="946"/>
    </location>
</feature>
<evidence type="ECO:0000256" key="9">
    <source>
        <dbReference type="SAM" id="SignalP"/>
    </source>
</evidence>
<dbReference type="PROSITE" id="PS51004">
    <property type="entry name" value="SEMA"/>
    <property type="match status" value="1"/>
</dbReference>
<dbReference type="InterPro" id="IPR036352">
    <property type="entry name" value="Semap_dom_sf"/>
</dbReference>
<dbReference type="GO" id="GO:0005886">
    <property type="term" value="C:plasma membrane"/>
    <property type="evidence" value="ECO:0007669"/>
    <property type="project" value="TreeGrafter"/>
</dbReference>
<name>A0A6P3Y0E8_DINQU</name>
<feature type="region of interest" description="Disordered" evidence="8">
    <location>
        <begin position="645"/>
        <end position="761"/>
    </location>
</feature>
<dbReference type="RefSeq" id="XP_014483797.1">
    <property type="nucleotide sequence ID" value="XM_014628311.1"/>
</dbReference>
<keyword evidence="11" id="KW-1185">Reference proteome</keyword>
<evidence type="ECO:0000256" key="5">
    <source>
        <dbReference type="ARBA" id="ARBA00023157"/>
    </source>
</evidence>
<accession>A0A6P3Y0E8</accession>
<dbReference type="GeneID" id="106749151"/>
<dbReference type="SUPFAM" id="SSF103575">
    <property type="entry name" value="Plexin repeat"/>
    <property type="match status" value="1"/>
</dbReference>
<evidence type="ECO:0000256" key="7">
    <source>
        <dbReference type="PROSITE-ProRule" id="PRU00352"/>
    </source>
</evidence>
<dbReference type="Pfam" id="PF01437">
    <property type="entry name" value="PSI"/>
    <property type="match status" value="1"/>
</dbReference>
<keyword evidence="2" id="KW-0221">Differentiation</keyword>
<dbReference type="CDD" id="cd11237">
    <property type="entry name" value="Sema_1A"/>
    <property type="match status" value="1"/>
</dbReference>
<keyword evidence="4" id="KW-0472">Membrane</keyword>
<evidence type="ECO:0000256" key="4">
    <source>
        <dbReference type="ARBA" id="ARBA00023136"/>
    </source>
</evidence>
<feature type="domain" description="Sema" evidence="10">
    <location>
        <begin position="27"/>
        <end position="489"/>
    </location>
</feature>
<proteinExistence type="predicted"/>